<keyword evidence="1" id="KW-0732">Signal</keyword>
<evidence type="ECO:0008006" key="4">
    <source>
        <dbReference type="Google" id="ProtNLM"/>
    </source>
</evidence>
<accession>A0A916ING5</accession>
<comment type="caution">
    <text evidence="2">The sequence shown here is derived from an EMBL/GenBank/DDBJ whole genome shotgun (WGS) entry which is preliminary data.</text>
</comment>
<feature type="chain" id="PRO_5037011724" description="Lipoprotein" evidence="1">
    <location>
        <begin position="22"/>
        <end position="46"/>
    </location>
</feature>
<name>A0A916ING5_9BURK</name>
<gene>
    <name evidence="2" type="ORF">LMG31506_00357</name>
</gene>
<organism evidence="2 3">
    <name type="scientific">Cupriavidus yeoncheonensis</name>
    <dbReference type="NCBI Taxonomy" id="1462994"/>
    <lineage>
        <taxon>Bacteria</taxon>
        <taxon>Pseudomonadati</taxon>
        <taxon>Pseudomonadota</taxon>
        <taxon>Betaproteobacteria</taxon>
        <taxon>Burkholderiales</taxon>
        <taxon>Burkholderiaceae</taxon>
        <taxon>Cupriavidus</taxon>
    </lineage>
</organism>
<keyword evidence="3" id="KW-1185">Reference proteome</keyword>
<dbReference type="RefSeq" id="WP_211945363.1">
    <property type="nucleotide sequence ID" value="NZ_CAJPUY010000001.1"/>
</dbReference>
<dbReference type="EMBL" id="CAJPUY010000001">
    <property type="protein sequence ID" value="CAG2127156.1"/>
    <property type="molecule type" value="Genomic_DNA"/>
</dbReference>
<evidence type="ECO:0000256" key="1">
    <source>
        <dbReference type="SAM" id="SignalP"/>
    </source>
</evidence>
<proteinExistence type="predicted"/>
<reference evidence="2" key="1">
    <citation type="submission" date="2021-03" db="EMBL/GenBank/DDBJ databases">
        <authorList>
            <person name="Peeters C."/>
        </authorList>
    </citation>
    <scope>NUCLEOTIDE SEQUENCE</scope>
    <source>
        <strain evidence="2">LMG 31506</strain>
    </source>
</reference>
<dbReference type="Proteomes" id="UP000672934">
    <property type="component" value="Unassembled WGS sequence"/>
</dbReference>
<evidence type="ECO:0000313" key="2">
    <source>
        <dbReference type="EMBL" id="CAG2127156.1"/>
    </source>
</evidence>
<evidence type="ECO:0000313" key="3">
    <source>
        <dbReference type="Proteomes" id="UP000672934"/>
    </source>
</evidence>
<dbReference type="PROSITE" id="PS51257">
    <property type="entry name" value="PROKAR_LIPOPROTEIN"/>
    <property type="match status" value="1"/>
</dbReference>
<dbReference type="AlphaFoldDB" id="A0A916ING5"/>
<protein>
    <recommendedName>
        <fullName evidence="4">Lipoprotein</fullName>
    </recommendedName>
</protein>
<sequence>MIRFLAAAVLCGMTLSMLGCAAPQMGADNSHRFNSDPYNYEFSRNL</sequence>
<feature type="signal peptide" evidence="1">
    <location>
        <begin position="1"/>
        <end position="21"/>
    </location>
</feature>